<comment type="similarity">
    <text evidence="1 4">Belongs to the type-B carboxylesterase/lipase family.</text>
</comment>
<sequence>MRYEGGWDGFLGIPFADNPRFEAPVPVTKWSGVLNATKWGPACPQPTKCTNEPHVCPHSINETGCLTLNIFRPSSAPAAPMAVMVFIVGGNYDVETANLLLYDGRHFAVDENVVVVTINYRLGAIGSLVLDPDQPEGTSGGFGIMDQQESLRWVQKNIGAFGGNPDSVTIFGQSAGASSVLLHLALPSSKGLFHRAISESNPASIYYKNMEQAQNLSVRLAEAVGCTGPGRAACMRAKPWLDIAQVQGKFRSKTEPYVNSVYNWGPTVGDASGLASQPAEDAIRGTLANADVPVMLGITHDEAEQWIYQPFPKPISPFEFDLLLIFIFNNASTGAGALYPLPDPSNATSDTRPTMATIGTHYTFACSNRRIATGLAASAQGGSNPARGPFLYHYDHIASNTSLWGANFSYCATKACHGAELPLLFGTESIFYTITPEEEQLGRNLRAYWASFARGEADATGALAPKGLAAWPAFTSGAEGQWMRFETADKGGCQPSAGWLSRYCSFWDDAGYGRF</sequence>
<dbReference type="Gene3D" id="3.40.50.1820">
    <property type="entry name" value="alpha/beta hydrolase"/>
    <property type="match status" value="1"/>
</dbReference>
<dbReference type="AlphaFoldDB" id="A0A5A8DEN2"/>
<comment type="caution">
    <text evidence="8">The sequence shown here is derived from an EMBL/GenBank/DDBJ whole genome shotgun (WGS) entry which is preliminary data.</text>
</comment>
<protein>
    <recommendedName>
        <fullName evidence="4">Carboxylic ester hydrolase</fullName>
        <ecNumber evidence="4">3.1.1.-</ecNumber>
    </recommendedName>
</protein>
<evidence type="ECO:0000256" key="2">
    <source>
        <dbReference type="ARBA" id="ARBA00022801"/>
    </source>
</evidence>
<dbReference type="PANTHER" id="PTHR45570:SF2">
    <property type="entry name" value="ACETYLCHOLINESTERASE 1-LIKE"/>
    <property type="match status" value="1"/>
</dbReference>
<feature type="active site" description="Charge relay system" evidence="3">
    <location>
        <position position="417"/>
    </location>
</feature>
<dbReference type="Proteomes" id="UP000325113">
    <property type="component" value="Unassembled WGS sequence"/>
</dbReference>
<dbReference type="EMBL" id="VLTM01000022">
    <property type="protein sequence ID" value="KAA0163439.1"/>
    <property type="molecule type" value="Genomic_DNA"/>
</dbReference>
<dbReference type="PRINTS" id="PR00878">
    <property type="entry name" value="CHOLNESTRASE"/>
</dbReference>
<dbReference type="Proteomes" id="UP000323011">
    <property type="component" value="Unassembled WGS sequence"/>
</dbReference>
<dbReference type="PANTHER" id="PTHR45570">
    <property type="entry name" value="CARBOXYLIC ESTER HYDROLASE"/>
    <property type="match status" value="1"/>
</dbReference>
<dbReference type="OMA" id="TWTFARN"/>
<dbReference type="EMBL" id="VLTL01000156">
    <property type="protein sequence ID" value="KAA0158219.1"/>
    <property type="molecule type" value="Genomic_DNA"/>
</dbReference>
<evidence type="ECO:0000259" key="5">
    <source>
        <dbReference type="Pfam" id="PF00135"/>
    </source>
</evidence>
<gene>
    <name evidence="7" type="ORF">FNF28_06338</name>
    <name evidence="6" type="ORF">FNF29_03081</name>
    <name evidence="8" type="ORF">FNF31_02833</name>
</gene>
<evidence type="ECO:0000313" key="7">
    <source>
        <dbReference type="EMBL" id="KAA0158219.1"/>
    </source>
</evidence>
<accession>A0A5A8DEN2</accession>
<evidence type="ECO:0000313" key="8">
    <source>
        <dbReference type="EMBL" id="KAA0163439.1"/>
    </source>
</evidence>
<evidence type="ECO:0000256" key="4">
    <source>
        <dbReference type="RuleBase" id="RU361235"/>
    </source>
</evidence>
<dbReference type="SUPFAM" id="SSF53474">
    <property type="entry name" value="alpha/beta-Hydrolases"/>
    <property type="match status" value="1"/>
</dbReference>
<evidence type="ECO:0000256" key="1">
    <source>
        <dbReference type="ARBA" id="ARBA00005964"/>
    </source>
</evidence>
<evidence type="ECO:0000313" key="9">
    <source>
        <dbReference type="Proteomes" id="UP000323011"/>
    </source>
</evidence>
<dbReference type="GO" id="GO:0004104">
    <property type="term" value="F:cholinesterase activity"/>
    <property type="evidence" value="ECO:0007669"/>
    <property type="project" value="InterPro"/>
</dbReference>
<keyword evidence="9" id="KW-1185">Reference proteome</keyword>
<dbReference type="Pfam" id="PF00135">
    <property type="entry name" value="COesterase"/>
    <property type="match status" value="1"/>
</dbReference>
<dbReference type="Proteomes" id="UP000324907">
    <property type="component" value="Unassembled WGS sequence"/>
</dbReference>
<name>A0A5A8DEN2_CAFRO</name>
<evidence type="ECO:0000256" key="3">
    <source>
        <dbReference type="PIRSR" id="PIRSR600997-1"/>
    </source>
</evidence>
<dbReference type="InterPro" id="IPR002018">
    <property type="entry name" value="CarbesteraseB"/>
</dbReference>
<dbReference type="InterPro" id="IPR029058">
    <property type="entry name" value="AB_hydrolase_fold"/>
</dbReference>
<dbReference type="InterPro" id="IPR019826">
    <property type="entry name" value="Carboxylesterase_B_AS"/>
</dbReference>
<dbReference type="EC" id="3.1.1.-" evidence="4"/>
<feature type="active site" description="Acyl-ester intermediate" evidence="3">
    <location>
        <position position="174"/>
    </location>
</feature>
<keyword evidence="2 4" id="KW-0378">Hydrolase</keyword>
<evidence type="ECO:0000313" key="10">
    <source>
        <dbReference type="Proteomes" id="UP000324907"/>
    </source>
</evidence>
<evidence type="ECO:0000313" key="6">
    <source>
        <dbReference type="EMBL" id="KAA0153693.1"/>
    </source>
</evidence>
<evidence type="ECO:0000313" key="11">
    <source>
        <dbReference type="Proteomes" id="UP000325113"/>
    </source>
</evidence>
<feature type="domain" description="Carboxylesterase type B" evidence="5">
    <location>
        <begin position="6"/>
        <end position="490"/>
    </location>
</feature>
<dbReference type="EMBL" id="VLTN01000015">
    <property type="protein sequence ID" value="KAA0153693.1"/>
    <property type="molecule type" value="Genomic_DNA"/>
</dbReference>
<feature type="active site" description="Charge relay system" evidence="3">
    <location>
        <position position="302"/>
    </location>
</feature>
<organism evidence="8 11">
    <name type="scientific">Cafeteria roenbergensis</name>
    <name type="common">Marine flagellate</name>
    <dbReference type="NCBI Taxonomy" id="33653"/>
    <lineage>
        <taxon>Eukaryota</taxon>
        <taxon>Sar</taxon>
        <taxon>Stramenopiles</taxon>
        <taxon>Bigyra</taxon>
        <taxon>Opalozoa</taxon>
        <taxon>Bicosoecida</taxon>
        <taxon>Cafeteriaceae</taxon>
        <taxon>Cafeteria</taxon>
    </lineage>
</organism>
<proteinExistence type="inferred from homology"/>
<dbReference type="PROSITE" id="PS00122">
    <property type="entry name" value="CARBOXYLESTERASE_B_1"/>
    <property type="match status" value="1"/>
</dbReference>
<dbReference type="InterPro" id="IPR000997">
    <property type="entry name" value="Cholinesterase"/>
</dbReference>
<reference evidence="9 10" key="1">
    <citation type="submission" date="2019-07" db="EMBL/GenBank/DDBJ databases">
        <title>Genomes of Cafeteria roenbergensis.</title>
        <authorList>
            <person name="Fischer M.G."/>
            <person name="Hackl T."/>
            <person name="Roman M."/>
        </authorList>
    </citation>
    <scope>NUCLEOTIDE SEQUENCE [LARGE SCALE GENOMIC DNA]</scope>
    <source>
        <strain evidence="6 9">BVI</strain>
        <strain evidence="8 11">Cflag</strain>
        <strain evidence="7 10">RCC970-E3</strain>
    </source>
</reference>